<feature type="non-terminal residue" evidence="1">
    <location>
        <position position="1"/>
    </location>
</feature>
<organism evidence="1">
    <name type="scientific">Tanacetum cinerariifolium</name>
    <name type="common">Dalmatian daisy</name>
    <name type="synonym">Chrysanthemum cinerariifolium</name>
    <dbReference type="NCBI Taxonomy" id="118510"/>
    <lineage>
        <taxon>Eukaryota</taxon>
        <taxon>Viridiplantae</taxon>
        <taxon>Streptophyta</taxon>
        <taxon>Embryophyta</taxon>
        <taxon>Tracheophyta</taxon>
        <taxon>Spermatophyta</taxon>
        <taxon>Magnoliopsida</taxon>
        <taxon>eudicotyledons</taxon>
        <taxon>Gunneridae</taxon>
        <taxon>Pentapetalae</taxon>
        <taxon>asterids</taxon>
        <taxon>campanulids</taxon>
        <taxon>Asterales</taxon>
        <taxon>Asteraceae</taxon>
        <taxon>Asteroideae</taxon>
        <taxon>Anthemideae</taxon>
        <taxon>Anthemidinae</taxon>
        <taxon>Tanacetum</taxon>
    </lineage>
</organism>
<name>A0A699IJC7_TANCI</name>
<protein>
    <submittedName>
        <fullName evidence="1">Myosin-11 isoform X1</fullName>
    </submittedName>
</protein>
<evidence type="ECO:0000313" key="1">
    <source>
        <dbReference type="EMBL" id="GEZ60634.1"/>
    </source>
</evidence>
<reference evidence="1" key="1">
    <citation type="journal article" date="2019" name="Sci. Rep.">
        <title>Draft genome of Tanacetum cinerariifolium, the natural source of mosquito coil.</title>
        <authorList>
            <person name="Yamashiro T."/>
            <person name="Shiraishi A."/>
            <person name="Satake H."/>
            <person name="Nakayama K."/>
        </authorList>
    </citation>
    <scope>NUCLEOTIDE SEQUENCE</scope>
</reference>
<accession>A0A699IJC7</accession>
<proteinExistence type="predicted"/>
<sequence length="72" mass="8304">LPFSVDDISKSMLQVDICDIEPPPLIRKTKLHTLILVKKILEEQSGELFMVMVFGKITTKATVDYEKIFHDR</sequence>
<dbReference type="AlphaFoldDB" id="A0A699IJC7"/>
<comment type="caution">
    <text evidence="1">The sequence shown here is derived from an EMBL/GenBank/DDBJ whole genome shotgun (WGS) entry which is preliminary data.</text>
</comment>
<dbReference type="EMBL" id="BKCJ010299712">
    <property type="protein sequence ID" value="GEZ60634.1"/>
    <property type="molecule type" value="Genomic_DNA"/>
</dbReference>
<gene>
    <name evidence="1" type="ORF">Tci_532607</name>
</gene>